<evidence type="ECO:0000313" key="9">
    <source>
        <dbReference type="EMBL" id="EGC28655.1"/>
    </source>
</evidence>
<dbReference type="InterPro" id="IPR017907">
    <property type="entry name" value="Znf_RING_CS"/>
</dbReference>
<evidence type="ECO:0000256" key="1">
    <source>
        <dbReference type="ARBA" id="ARBA00004496"/>
    </source>
</evidence>
<dbReference type="PROSITE" id="PS50089">
    <property type="entry name" value="ZF_RING_2"/>
    <property type="match status" value="1"/>
</dbReference>
<dbReference type="Proteomes" id="UP000001064">
    <property type="component" value="Unassembled WGS sequence"/>
</dbReference>
<dbReference type="GeneID" id="10510545"/>
<accession>F1A576</accession>
<evidence type="ECO:0000256" key="2">
    <source>
        <dbReference type="ARBA" id="ARBA00022490"/>
    </source>
</evidence>
<dbReference type="GO" id="GO:0005737">
    <property type="term" value="C:cytoplasm"/>
    <property type="evidence" value="ECO:0007669"/>
    <property type="project" value="UniProtKB-SubCell"/>
</dbReference>
<dbReference type="Pfam" id="PF13923">
    <property type="entry name" value="zf-C3HC4_2"/>
    <property type="match status" value="1"/>
</dbReference>
<dbReference type="OrthoDB" id="10064108at2759"/>
<feature type="region of interest" description="Disordered" evidence="7">
    <location>
        <begin position="87"/>
        <end position="144"/>
    </location>
</feature>
<dbReference type="GO" id="GO:0000976">
    <property type="term" value="F:transcription cis-regulatory region binding"/>
    <property type="evidence" value="ECO:0000318"/>
    <property type="project" value="GO_Central"/>
</dbReference>
<dbReference type="STRING" id="5786.F1A576"/>
<dbReference type="GO" id="GO:0045944">
    <property type="term" value="P:positive regulation of transcription by RNA polymerase II"/>
    <property type="evidence" value="ECO:0000318"/>
    <property type="project" value="GO_Central"/>
</dbReference>
<dbReference type="InterPro" id="IPR001841">
    <property type="entry name" value="Znf_RING"/>
</dbReference>
<evidence type="ECO:0000256" key="7">
    <source>
        <dbReference type="SAM" id="MobiDB-lite"/>
    </source>
</evidence>
<feature type="compositionally biased region" description="Low complexity" evidence="7">
    <location>
        <begin position="491"/>
        <end position="517"/>
    </location>
</feature>
<dbReference type="PANTHER" id="PTHR12983:SF9">
    <property type="entry name" value="E3 UBIQUITIN-PROTEIN LIGASE RNF10"/>
    <property type="match status" value="1"/>
</dbReference>
<feature type="compositionally biased region" description="Low complexity" evidence="7">
    <location>
        <begin position="167"/>
        <end position="194"/>
    </location>
</feature>
<keyword evidence="10" id="KW-1185">Reference proteome</keyword>
<feature type="compositionally biased region" description="Basic residues" evidence="7">
    <location>
        <begin position="195"/>
        <end position="205"/>
    </location>
</feature>
<protein>
    <recommendedName>
        <fullName evidence="8">RING-type domain-containing protein</fullName>
    </recommendedName>
</protein>
<dbReference type="VEuPathDB" id="AmoebaDB:DICPUDRAFT_159888"/>
<feature type="compositionally biased region" description="Low complexity" evidence="7">
    <location>
        <begin position="93"/>
        <end position="133"/>
    </location>
</feature>
<evidence type="ECO:0000313" key="10">
    <source>
        <dbReference type="Proteomes" id="UP000001064"/>
    </source>
</evidence>
<dbReference type="InParanoid" id="F1A576"/>
<evidence type="ECO:0000256" key="4">
    <source>
        <dbReference type="ARBA" id="ARBA00022771"/>
    </source>
</evidence>
<keyword evidence="4 6" id="KW-0863">Zinc-finger</keyword>
<evidence type="ECO:0000256" key="3">
    <source>
        <dbReference type="ARBA" id="ARBA00022723"/>
    </source>
</evidence>
<comment type="subcellular location">
    <subcellularLocation>
        <location evidence="1">Cytoplasm</location>
    </subcellularLocation>
</comment>
<evidence type="ECO:0000256" key="5">
    <source>
        <dbReference type="ARBA" id="ARBA00022833"/>
    </source>
</evidence>
<name>F1A576_DICPU</name>
<dbReference type="GO" id="GO:0008270">
    <property type="term" value="F:zinc ion binding"/>
    <property type="evidence" value="ECO:0007669"/>
    <property type="project" value="UniProtKB-KW"/>
</dbReference>
<feature type="compositionally biased region" description="Low complexity" evidence="7">
    <location>
        <begin position="25"/>
        <end position="60"/>
    </location>
</feature>
<dbReference type="SMART" id="SM00184">
    <property type="entry name" value="RING"/>
    <property type="match status" value="1"/>
</dbReference>
<reference evidence="10" key="1">
    <citation type="journal article" date="2011" name="Genome Biol.">
        <title>Comparative genomics of the social amoebae Dictyostelium discoideum and Dictyostelium purpureum.</title>
        <authorList>
            <consortium name="US DOE Joint Genome Institute (JGI-PGF)"/>
            <person name="Sucgang R."/>
            <person name="Kuo A."/>
            <person name="Tian X."/>
            <person name="Salerno W."/>
            <person name="Parikh A."/>
            <person name="Feasley C.L."/>
            <person name="Dalin E."/>
            <person name="Tu H."/>
            <person name="Huang E."/>
            <person name="Barry K."/>
            <person name="Lindquist E."/>
            <person name="Shapiro H."/>
            <person name="Bruce D."/>
            <person name="Schmutz J."/>
            <person name="Salamov A."/>
            <person name="Fey P."/>
            <person name="Gaudet P."/>
            <person name="Anjard C."/>
            <person name="Babu M.M."/>
            <person name="Basu S."/>
            <person name="Bushmanova Y."/>
            <person name="van der Wel H."/>
            <person name="Katoh-Kurasawa M."/>
            <person name="Dinh C."/>
            <person name="Coutinho P.M."/>
            <person name="Saito T."/>
            <person name="Elias M."/>
            <person name="Schaap P."/>
            <person name="Kay R.R."/>
            <person name="Henrissat B."/>
            <person name="Eichinger L."/>
            <person name="Rivero F."/>
            <person name="Putnam N.H."/>
            <person name="West C.M."/>
            <person name="Loomis W.F."/>
            <person name="Chisholm R.L."/>
            <person name="Shaulsky G."/>
            <person name="Strassmann J.E."/>
            <person name="Queller D.C."/>
            <person name="Kuspa A."/>
            <person name="Grigoriev I.V."/>
        </authorList>
    </citation>
    <scope>NUCLEOTIDE SEQUENCE [LARGE SCALE GENOMIC DNA]</scope>
    <source>
        <strain evidence="10">QSDP1</strain>
    </source>
</reference>
<dbReference type="SUPFAM" id="SSF57850">
    <property type="entry name" value="RING/U-box"/>
    <property type="match status" value="1"/>
</dbReference>
<dbReference type="PANTHER" id="PTHR12983">
    <property type="entry name" value="RING FINGER 10 FAMILY MEMBER"/>
    <property type="match status" value="1"/>
</dbReference>
<keyword evidence="2" id="KW-0963">Cytoplasm</keyword>
<feature type="region of interest" description="Disordered" evidence="7">
    <location>
        <begin position="1"/>
        <end position="66"/>
    </location>
</feature>
<dbReference type="InterPro" id="IPR013083">
    <property type="entry name" value="Znf_RING/FYVE/PHD"/>
</dbReference>
<evidence type="ECO:0000259" key="8">
    <source>
        <dbReference type="PROSITE" id="PS50089"/>
    </source>
</evidence>
<feature type="region of interest" description="Disordered" evidence="7">
    <location>
        <begin position="696"/>
        <end position="720"/>
    </location>
</feature>
<dbReference type="PROSITE" id="PS00518">
    <property type="entry name" value="ZF_RING_1"/>
    <property type="match status" value="1"/>
</dbReference>
<feature type="domain" description="RING-type" evidence="8">
    <location>
        <begin position="271"/>
        <end position="308"/>
    </location>
</feature>
<dbReference type="FunCoup" id="F1A576">
    <property type="interactions" value="15"/>
</dbReference>
<dbReference type="RefSeq" id="XP_003294820.1">
    <property type="nucleotide sequence ID" value="XM_003294772.1"/>
</dbReference>
<dbReference type="InterPro" id="IPR039739">
    <property type="entry name" value="MAG2/RNF10"/>
</dbReference>
<feature type="compositionally biased region" description="Basic and acidic residues" evidence="7">
    <location>
        <begin position="696"/>
        <end position="716"/>
    </location>
</feature>
<dbReference type="EMBL" id="GL871574">
    <property type="protein sequence ID" value="EGC28655.1"/>
    <property type="molecule type" value="Genomic_DNA"/>
</dbReference>
<sequence>MENQNIIGSGEQLKIDNTSVLPQKNNRNNNNNSSNSNSNNRNNRYRHNNNNNNNNNNNRNRVNRNHYNEDEDPELLLAFEISKAEYEEQQKRNNTSSTNTTSTTTNTTTTTTTNTAPINLSNNNNSTQTPQTNSGGLENKRGKKGQVDMTHLLKFQSTSPHHRSPYINSSSHINSNSYRPPRNNYRGNSSSNNHNHSHNHNHNHNNHNNNRNKNNYKKPIQDTTFLQANYLFKINPFGNYSNALREVDSIVSWNKVEQVVYLTHEETQFQCPICLDNPVIPKITKCGHIMCYTCILRSLFHTTKCPLCLLPIESKEDLKSLEIKKTKKYKDGDEISLQLVKYQEGSTVPFLSTEPIPEKISFPLNGEKSCLFSKFSIIKNINEIVDAETNQVIRSREAAISECDSELLKFLNEALLGIQDRQESFKKLLETRSSENSTFITIPIKSSNKKDFDSYQCSNNFEIRMALEEYFNSTEQDCSTPDENSDDEENSSLNNSNTNLSNNNRNNDSINSNESNSNININNSNNIKVPLSTLSSTNSVPGAELSLESFSYENQPSNGLFYLYQSEDGQKIYLHPLCMKILDYEYKKANTLPDKITAKVYEFEDYQVTEQSRKQYKSFNVLALTTGITFAEIDLSSVVSKETLQHFHKDIKKRKDARFNKKKKEQKIQRDKELERAKDLERALELREISRKEKQLEMEREAQRIEQEKKDREEQLKNSAGQKIKRQLGFLEAIQTHKNIDSPDEFPLLFAKK</sequence>
<dbReference type="KEGG" id="dpp:DICPUDRAFT_159888"/>
<proteinExistence type="predicted"/>
<dbReference type="FunFam" id="3.30.40.10:FF:001444">
    <property type="entry name" value="Uncharacterized protein"/>
    <property type="match status" value="1"/>
</dbReference>
<keyword evidence="5" id="KW-0862">Zinc</keyword>
<keyword evidence="3" id="KW-0479">Metal-binding</keyword>
<feature type="region of interest" description="Disordered" evidence="7">
    <location>
        <begin position="156"/>
        <end position="217"/>
    </location>
</feature>
<feature type="compositionally biased region" description="Polar residues" evidence="7">
    <location>
        <begin position="15"/>
        <end position="24"/>
    </location>
</feature>
<gene>
    <name evidence="9" type="ORF">DICPUDRAFT_159888</name>
</gene>
<dbReference type="eggNOG" id="KOG2164">
    <property type="taxonomic scope" value="Eukaryota"/>
</dbReference>
<dbReference type="Gene3D" id="3.30.40.10">
    <property type="entry name" value="Zinc/RING finger domain, C3HC4 (zinc finger)"/>
    <property type="match status" value="1"/>
</dbReference>
<dbReference type="OMA" id="KEKNYWN"/>
<dbReference type="AlphaFoldDB" id="F1A576"/>
<feature type="region of interest" description="Disordered" evidence="7">
    <location>
        <begin position="473"/>
        <end position="517"/>
    </location>
</feature>
<organism evidence="9 10">
    <name type="scientific">Dictyostelium purpureum</name>
    <name type="common">Slime mold</name>
    <dbReference type="NCBI Taxonomy" id="5786"/>
    <lineage>
        <taxon>Eukaryota</taxon>
        <taxon>Amoebozoa</taxon>
        <taxon>Evosea</taxon>
        <taxon>Eumycetozoa</taxon>
        <taxon>Dictyostelia</taxon>
        <taxon>Dictyosteliales</taxon>
        <taxon>Dictyosteliaceae</taxon>
        <taxon>Dictyostelium</taxon>
    </lineage>
</organism>
<evidence type="ECO:0000256" key="6">
    <source>
        <dbReference type="PROSITE-ProRule" id="PRU00175"/>
    </source>
</evidence>